<name>A0A8K0GEK6_IGNLU</name>
<dbReference type="AlphaFoldDB" id="A0A8K0GEK6"/>
<dbReference type="Proteomes" id="UP000801492">
    <property type="component" value="Unassembled WGS sequence"/>
</dbReference>
<evidence type="ECO:0000259" key="11">
    <source>
        <dbReference type="Pfam" id="PF05649"/>
    </source>
</evidence>
<dbReference type="Pfam" id="PF01431">
    <property type="entry name" value="Peptidase_M13"/>
    <property type="match status" value="1"/>
</dbReference>
<keyword evidence="6" id="KW-0378">Hydrolase</keyword>
<dbReference type="GO" id="GO:0004222">
    <property type="term" value="F:metalloendopeptidase activity"/>
    <property type="evidence" value="ECO:0007669"/>
    <property type="project" value="InterPro"/>
</dbReference>
<evidence type="ECO:0000256" key="6">
    <source>
        <dbReference type="ARBA" id="ARBA00022801"/>
    </source>
</evidence>
<dbReference type="InterPro" id="IPR042089">
    <property type="entry name" value="Peptidase_M13_dom_2"/>
</dbReference>
<comment type="cofactor">
    <cofactor evidence="1">
        <name>Zn(2+)</name>
        <dbReference type="ChEBI" id="CHEBI:29105"/>
    </cofactor>
</comment>
<evidence type="ECO:0000256" key="5">
    <source>
        <dbReference type="ARBA" id="ARBA00022723"/>
    </source>
</evidence>
<dbReference type="EMBL" id="VTPC01005971">
    <property type="protein sequence ID" value="KAF2895393.1"/>
    <property type="molecule type" value="Genomic_DNA"/>
</dbReference>
<proteinExistence type="inferred from homology"/>
<comment type="caution">
    <text evidence="12">The sequence shown here is derived from an EMBL/GenBank/DDBJ whole genome shotgun (WGS) entry which is preliminary data.</text>
</comment>
<dbReference type="GO" id="GO:0046872">
    <property type="term" value="F:metal ion binding"/>
    <property type="evidence" value="ECO:0007669"/>
    <property type="project" value="UniProtKB-KW"/>
</dbReference>
<dbReference type="PANTHER" id="PTHR11733">
    <property type="entry name" value="ZINC METALLOPROTEASE FAMILY M13 NEPRILYSIN-RELATED"/>
    <property type="match status" value="1"/>
</dbReference>
<dbReference type="SUPFAM" id="SSF55486">
    <property type="entry name" value="Metalloproteases ('zincins'), catalytic domain"/>
    <property type="match status" value="1"/>
</dbReference>
<dbReference type="Gene3D" id="3.40.390.10">
    <property type="entry name" value="Collagenase (Catalytic Domain)"/>
    <property type="match status" value="1"/>
</dbReference>
<evidence type="ECO:0000256" key="2">
    <source>
        <dbReference type="ARBA" id="ARBA00004401"/>
    </source>
</evidence>
<comment type="similarity">
    <text evidence="3">Belongs to the peptidase M13 family.</text>
</comment>
<dbReference type="Gene3D" id="1.10.1380.10">
    <property type="entry name" value="Neutral endopeptidase , domain2"/>
    <property type="match status" value="1"/>
</dbReference>
<keyword evidence="13" id="KW-1185">Reference proteome</keyword>
<evidence type="ECO:0008006" key="14">
    <source>
        <dbReference type="Google" id="ProtNLM"/>
    </source>
</evidence>
<evidence type="ECO:0000259" key="10">
    <source>
        <dbReference type="Pfam" id="PF01431"/>
    </source>
</evidence>
<dbReference type="InterPro" id="IPR024079">
    <property type="entry name" value="MetalloPept_cat_dom_sf"/>
</dbReference>
<sequence>MSQTLTNEEQVKREKTFWKRRSPLEKRLILILVLIIVIILSSIIALLIAKPILKRYFGESSNKDAHLDLQKQICLTPGCVRAATNLLDSIDSTIEPCDDFYRFACGQYIDNAVIADDKIWYTTFTVLADQLQLRLKNILEENVQENETKPIRVVKQYYQACINKELIEYRGVKVLKDILKEVHGWPVLEGETWNEKDFDWKNITYKFNEIGFDTSPFIGFDVRTDFKNSSTRSIMLGQPDFGLNRDFLIKENDTRLVNAYFNYMVDIAVELGCDKTKAESELKKSLELEVQMAKVAMAKEEMRNISKIYNAMTIDQLQQNFSGVPWLKFINQLLPSEVRVDSNETVVFFTPKYVQSLIALLRNTPKRVQANYAIWRAINYQVPYLTEKLRQKLLNFKHALLGVKDEQSRWKECVEEVSSSLPLLTSALYVRKYFNEDAKKAAVDMVRYIKETLMDRLKQVDWMDEQTRRSALEKAAAVVDHIGYPDELLNDTQLEEIYKTLEIHPEQYLQSRLNINIYKTIFGAKRLRELVNKTDWIEHGNVAQVNAFYHPLENSIMLPAGILQGSYFNKDRPNFMNYAAIGSVIGHELTHGFDDTGRQFDKDGNLVEWWAPKTKEAFLQKAQCIIEQYGNYTVLEINENLNGINTQGENIADNGGIKQAYLAYNRWVKNNGPETTLPGLNYTSNQIFWISAAMNWCAKYRPEVLTLAIATDTHSLSEFRVLGPFSNTKYFSKDFNCPLGSKMNPEHKCSVW</sequence>
<dbReference type="PROSITE" id="PS51885">
    <property type="entry name" value="NEPRILYSIN"/>
    <property type="match status" value="1"/>
</dbReference>
<dbReference type="Pfam" id="PF05649">
    <property type="entry name" value="Peptidase_M13_N"/>
    <property type="match status" value="1"/>
</dbReference>
<keyword evidence="8" id="KW-0482">Metalloprotease</keyword>
<dbReference type="OrthoDB" id="6475849at2759"/>
<evidence type="ECO:0000313" key="12">
    <source>
        <dbReference type="EMBL" id="KAF2895393.1"/>
    </source>
</evidence>
<dbReference type="GO" id="GO:0005886">
    <property type="term" value="C:plasma membrane"/>
    <property type="evidence" value="ECO:0007669"/>
    <property type="project" value="UniProtKB-SubCell"/>
</dbReference>
<dbReference type="InterPro" id="IPR018497">
    <property type="entry name" value="Peptidase_M13_C"/>
</dbReference>
<protein>
    <recommendedName>
        <fullName evidence="14">Neprilysin</fullName>
    </recommendedName>
</protein>
<dbReference type="InterPro" id="IPR000718">
    <property type="entry name" value="Peptidase_M13"/>
</dbReference>
<keyword evidence="4" id="KW-0645">Protease</keyword>
<evidence type="ECO:0000313" key="13">
    <source>
        <dbReference type="Proteomes" id="UP000801492"/>
    </source>
</evidence>
<evidence type="ECO:0000256" key="4">
    <source>
        <dbReference type="ARBA" id="ARBA00022670"/>
    </source>
</evidence>
<comment type="subcellular location">
    <subcellularLocation>
        <location evidence="2">Cell membrane</location>
        <topology evidence="2">Single-pass type II membrane protein</topology>
    </subcellularLocation>
</comment>
<evidence type="ECO:0000256" key="3">
    <source>
        <dbReference type="ARBA" id="ARBA00007357"/>
    </source>
</evidence>
<reference evidence="12" key="1">
    <citation type="submission" date="2019-08" db="EMBL/GenBank/DDBJ databases">
        <title>The genome of the North American firefly Photinus pyralis.</title>
        <authorList>
            <consortium name="Photinus pyralis genome working group"/>
            <person name="Fallon T.R."/>
            <person name="Sander Lower S.E."/>
            <person name="Weng J.-K."/>
        </authorList>
    </citation>
    <scope>NUCLEOTIDE SEQUENCE</scope>
    <source>
        <strain evidence="12">TRF0915ILg1</strain>
        <tissue evidence="12">Whole body</tissue>
    </source>
</reference>
<keyword evidence="9" id="KW-1133">Transmembrane helix</keyword>
<gene>
    <name evidence="12" type="ORF">ILUMI_10788</name>
</gene>
<keyword evidence="5" id="KW-0479">Metal-binding</keyword>
<organism evidence="12 13">
    <name type="scientific">Ignelater luminosus</name>
    <name type="common">Cucubano</name>
    <name type="synonym">Pyrophorus luminosus</name>
    <dbReference type="NCBI Taxonomy" id="2038154"/>
    <lineage>
        <taxon>Eukaryota</taxon>
        <taxon>Metazoa</taxon>
        <taxon>Ecdysozoa</taxon>
        <taxon>Arthropoda</taxon>
        <taxon>Hexapoda</taxon>
        <taxon>Insecta</taxon>
        <taxon>Pterygota</taxon>
        <taxon>Neoptera</taxon>
        <taxon>Endopterygota</taxon>
        <taxon>Coleoptera</taxon>
        <taxon>Polyphaga</taxon>
        <taxon>Elateriformia</taxon>
        <taxon>Elateroidea</taxon>
        <taxon>Elateridae</taxon>
        <taxon>Agrypninae</taxon>
        <taxon>Pyrophorini</taxon>
        <taxon>Ignelater</taxon>
    </lineage>
</organism>
<feature type="transmembrane region" description="Helical" evidence="9">
    <location>
        <begin position="28"/>
        <end position="49"/>
    </location>
</feature>
<keyword evidence="7" id="KW-0862">Zinc</keyword>
<keyword evidence="9" id="KW-0812">Transmembrane</keyword>
<evidence type="ECO:0000256" key="7">
    <source>
        <dbReference type="ARBA" id="ARBA00022833"/>
    </source>
</evidence>
<dbReference type="CDD" id="cd08662">
    <property type="entry name" value="M13"/>
    <property type="match status" value="1"/>
</dbReference>
<accession>A0A8K0GEK6</accession>
<dbReference type="GO" id="GO:0016485">
    <property type="term" value="P:protein processing"/>
    <property type="evidence" value="ECO:0007669"/>
    <property type="project" value="TreeGrafter"/>
</dbReference>
<dbReference type="InterPro" id="IPR008753">
    <property type="entry name" value="Peptidase_M13_N"/>
</dbReference>
<keyword evidence="9" id="KW-0472">Membrane</keyword>
<dbReference type="PANTHER" id="PTHR11733:SF224">
    <property type="entry name" value="NEPRILYSIN-2"/>
    <property type="match status" value="1"/>
</dbReference>
<evidence type="ECO:0000256" key="8">
    <source>
        <dbReference type="ARBA" id="ARBA00023049"/>
    </source>
</evidence>
<feature type="domain" description="Peptidase M13 N-terminal" evidence="11">
    <location>
        <begin position="96"/>
        <end position="485"/>
    </location>
</feature>
<feature type="domain" description="Peptidase M13 C-terminal" evidence="10">
    <location>
        <begin position="546"/>
        <end position="751"/>
    </location>
</feature>
<dbReference type="PRINTS" id="PR00786">
    <property type="entry name" value="NEPRILYSIN"/>
</dbReference>
<evidence type="ECO:0000256" key="9">
    <source>
        <dbReference type="SAM" id="Phobius"/>
    </source>
</evidence>
<evidence type="ECO:0000256" key="1">
    <source>
        <dbReference type="ARBA" id="ARBA00001947"/>
    </source>
</evidence>